<dbReference type="PANTHER" id="PTHR31319:SF77">
    <property type="entry name" value="ZINC FINGER PROTEIN CONSTANS-LIKE 4"/>
    <property type="match status" value="1"/>
</dbReference>
<dbReference type="PANTHER" id="PTHR31319">
    <property type="entry name" value="ZINC FINGER PROTEIN CONSTANS-LIKE 4"/>
    <property type="match status" value="1"/>
</dbReference>
<dbReference type="Proteomes" id="UP000602510">
    <property type="component" value="Unassembled WGS sequence"/>
</dbReference>
<evidence type="ECO:0000313" key="7">
    <source>
        <dbReference type="Proteomes" id="UP000602510"/>
    </source>
</evidence>
<feature type="compositionally biased region" description="Basic and acidic residues" evidence="3">
    <location>
        <begin position="181"/>
        <end position="191"/>
    </location>
</feature>
<evidence type="ECO:0000313" key="6">
    <source>
        <dbReference type="EMBL" id="KAF4144929.1"/>
    </source>
</evidence>
<dbReference type="InterPro" id="IPR045281">
    <property type="entry name" value="CONSTANS-like"/>
</dbReference>
<dbReference type="EMBL" id="WSZM01000362">
    <property type="protein sequence ID" value="KAF4034549.1"/>
    <property type="molecule type" value="Genomic_DNA"/>
</dbReference>
<dbReference type="Proteomes" id="UP000704712">
    <property type="component" value="Unassembled WGS sequence"/>
</dbReference>
<evidence type="ECO:0000256" key="1">
    <source>
        <dbReference type="ARBA" id="ARBA00004123"/>
    </source>
</evidence>
<evidence type="ECO:0000256" key="3">
    <source>
        <dbReference type="SAM" id="MobiDB-lite"/>
    </source>
</evidence>
<protein>
    <submittedName>
        <fullName evidence="5">CCT motif-containing protein</fullName>
    </submittedName>
</protein>
<feature type="region of interest" description="Disordered" evidence="3">
    <location>
        <begin position="166"/>
        <end position="207"/>
    </location>
</feature>
<gene>
    <name evidence="5" type="ORF">GN244_ATG13520</name>
    <name evidence="6" type="ORF">GN958_ATG05858</name>
</gene>
<evidence type="ECO:0000313" key="5">
    <source>
        <dbReference type="EMBL" id="KAF4034549.1"/>
    </source>
</evidence>
<name>A0A833VYT4_PHYIN</name>
<sequence>MKNPVSPIEESKTAMCLSPQEKLKSAAVQRNKRSHAAGVLAGAGDAKKARLDDMFKNEFEVDLDGWISDDYVRAMDFDDRLNQDIDWVGHDDMDLALSMDALAQDHTTSDDVNDFSSFLRGGLAFEDPADMASTFVDPAYIHLESSTTKDAEKLLMSFDTMNFKIPSPTSTSSKKRSSIFLDKDTEPKQVSDKTTTTTGTSASSLAANSAAAEELRKEQARVSAASSSTSVDSLLSVLNVGSSTSKQNSTEKKIGSYSPAARKLRLQKFHEKRKNRTWKKSIKYDCRKKLADDRPRIKGRFVRVLENAGDAKTGTASRSASPPGSLCAGYASPTSVPGVMAPPAMTPAAKPQVSAVPRVTATCAKQQTPVSKPAPVPTTPATNAAALPFARMIASV</sequence>
<dbReference type="OMA" id="IDWVVHD"/>
<evidence type="ECO:0000256" key="2">
    <source>
        <dbReference type="ARBA" id="ARBA00023242"/>
    </source>
</evidence>
<dbReference type="EMBL" id="JAACNO010000785">
    <property type="protein sequence ID" value="KAF4144929.1"/>
    <property type="molecule type" value="Genomic_DNA"/>
</dbReference>
<organism evidence="5 7">
    <name type="scientific">Phytophthora infestans</name>
    <name type="common">Potato late blight agent</name>
    <name type="synonym">Botrytis infestans</name>
    <dbReference type="NCBI Taxonomy" id="4787"/>
    <lineage>
        <taxon>Eukaryota</taxon>
        <taxon>Sar</taxon>
        <taxon>Stramenopiles</taxon>
        <taxon>Oomycota</taxon>
        <taxon>Peronosporomycetes</taxon>
        <taxon>Peronosporales</taxon>
        <taxon>Peronosporaceae</taxon>
        <taxon>Phytophthora</taxon>
    </lineage>
</organism>
<dbReference type="InterPro" id="IPR010402">
    <property type="entry name" value="CCT_domain"/>
</dbReference>
<reference evidence="5" key="1">
    <citation type="submission" date="2020-04" db="EMBL/GenBank/DDBJ databases">
        <title>Hybrid Assembly of Korean Phytophthora infestans isolates.</title>
        <authorList>
            <person name="Prokchorchik M."/>
            <person name="Lee Y."/>
            <person name="Seo J."/>
            <person name="Cho J.-H."/>
            <person name="Park Y.-E."/>
            <person name="Jang D.-C."/>
            <person name="Im J.-S."/>
            <person name="Choi J.-G."/>
            <person name="Park H.-J."/>
            <person name="Lee G.-B."/>
            <person name="Lee Y.-G."/>
            <person name="Hong S.-Y."/>
            <person name="Cho K."/>
            <person name="Sohn K.H."/>
        </authorList>
    </citation>
    <scope>NUCLEOTIDE SEQUENCE</scope>
    <source>
        <strain evidence="5">KR_1_A1</strain>
        <strain evidence="6">KR_2_A2</strain>
    </source>
</reference>
<comment type="subcellular location">
    <subcellularLocation>
        <location evidence="1">Nucleus</location>
    </subcellularLocation>
</comment>
<dbReference type="AlphaFoldDB" id="A0A833VYT4"/>
<accession>A0A833VYT4</accession>
<dbReference type="Pfam" id="PF06203">
    <property type="entry name" value="CCT"/>
    <property type="match status" value="1"/>
</dbReference>
<proteinExistence type="predicted"/>
<keyword evidence="7" id="KW-1185">Reference proteome</keyword>
<dbReference type="GO" id="GO:0005634">
    <property type="term" value="C:nucleus"/>
    <property type="evidence" value="ECO:0007669"/>
    <property type="project" value="UniProtKB-SubCell"/>
</dbReference>
<evidence type="ECO:0000259" key="4">
    <source>
        <dbReference type="PROSITE" id="PS51017"/>
    </source>
</evidence>
<comment type="caution">
    <text evidence="5">The sequence shown here is derived from an EMBL/GenBank/DDBJ whole genome shotgun (WGS) entry which is preliminary data.</text>
</comment>
<feature type="domain" description="CCT" evidence="4">
    <location>
        <begin position="262"/>
        <end position="304"/>
    </location>
</feature>
<feature type="compositionally biased region" description="Low complexity" evidence="3">
    <location>
        <begin position="194"/>
        <end position="207"/>
    </location>
</feature>
<dbReference type="SMR" id="A0A833VYT4"/>
<dbReference type="PROSITE" id="PS51017">
    <property type="entry name" value="CCT"/>
    <property type="match status" value="1"/>
</dbReference>
<keyword evidence="2" id="KW-0539">Nucleus</keyword>